<sequence>MTVAGEVSFGVGGTRLHDQTVEYLGRSIVQGVLPPGSSINPEKLGEHLGASRSVVREAFRALEAKGLVTARPKVGTRVADESRWDYLDPQVITWRLQGDERLDQVEELYSTRLAIEPVAARLVSLSSETSAIGGLSAILDRMQAAFESRDIHAFTEADVEFHTTLLALSGNRMFQRLQSVIATAVRTRETLVFPLVEETLHGLEVHRRLVAEIANGDPSVEQTSRTLIVNAQREAEVALGHWGTLPPAHTTATD</sequence>
<evidence type="ECO:0000256" key="1">
    <source>
        <dbReference type="ARBA" id="ARBA00023015"/>
    </source>
</evidence>
<evidence type="ECO:0000256" key="3">
    <source>
        <dbReference type="ARBA" id="ARBA00023163"/>
    </source>
</evidence>
<dbReference type="GO" id="GO:0003677">
    <property type="term" value="F:DNA binding"/>
    <property type="evidence" value="ECO:0007669"/>
    <property type="project" value="UniProtKB-KW"/>
</dbReference>
<dbReference type="InterPro" id="IPR011711">
    <property type="entry name" value="GntR_C"/>
</dbReference>
<dbReference type="SUPFAM" id="SSF48008">
    <property type="entry name" value="GntR ligand-binding domain-like"/>
    <property type="match status" value="1"/>
</dbReference>
<dbReference type="Gene3D" id="1.20.120.530">
    <property type="entry name" value="GntR ligand-binding domain-like"/>
    <property type="match status" value="1"/>
</dbReference>
<dbReference type="PANTHER" id="PTHR43537:SF44">
    <property type="entry name" value="GNTR FAMILY REGULATORY PROTEIN"/>
    <property type="match status" value="1"/>
</dbReference>
<dbReference type="Gene3D" id="1.10.10.10">
    <property type="entry name" value="Winged helix-like DNA-binding domain superfamily/Winged helix DNA-binding domain"/>
    <property type="match status" value="1"/>
</dbReference>
<dbReference type="RefSeq" id="WP_092549559.1">
    <property type="nucleotide sequence ID" value="NZ_FNPZ01000001.1"/>
</dbReference>
<dbReference type="SMART" id="SM00895">
    <property type="entry name" value="FCD"/>
    <property type="match status" value="1"/>
</dbReference>
<dbReference type="AlphaFoldDB" id="A0A1H3LJA2"/>
<dbReference type="Pfam" id="PF00392">
    <property type="entry name" value="GntR"/>
    <property type="match status" value="1"/>
</dbReference>
<dbReference type="GO" id="GO:0003700">
    <property type="term" value="F:DNA-binding transcription factor activity"/>
    <property type="evidence" value="ECO:0007669"/>
    <property type="project" value="InterPro"/>
</dbReference>
<dbReference type="CDD" id="cd07377">
    <property type="entry name" value="WHTH_GntR"/>
    <property type="match status" value="1"/>
</dbReference>
<proteinExistence type="predicted"/>
<evidence type="ECO:0000259" key="4">
    <source>
        <dbReference type="PROSITE" id="PS50949"/>
    </source>
</evidence>
<feature type="domain" description="HTH gntR-type" evidence="4">
    <location>
        <begin position="14"/>
        <end position="81"/>
    </location>
</feature>
<dbReference type="InterPro" id="IPR008920">
    <property type="entry name" value="TF_FadR/GntR_C"/>
</dbReference>
<keyword evidence="2" id="KW-0238">DNA-binding</keyword>
<dbReference type="Proteomes" id="UP000198891">
    <property type="component" value="Unassembled WGS sequence"/>
</dbReference>
<name>A0A1H3LJA2_9MICO</name>
<accession>A0A1H3LJA2</accession>
<dbReference type="Pfam" id="PF07729">
    <property type="entry name" value="FCD"/>
    <property type="match status" value="1"/>
</dbReference>
<dbReference type="EMBL" id="FNPZ01000001">
    <property type="protein sequence ID" value="SDY64024.1"/>
    <property type="molecule type" value="Genomic_DNA"/>
</dbReference>
<dbReference type="InterPro" id="IPR000524">
    <property type="entry name" value="Tscrpt_reg_HTH_GntR"/>
</dbReference>
<dbReference type="InterPro" id="IPR036388">
    <property type="entry name" value="WH-like_DNA-bd_sf"/>
</dbReference>
<organism evidence="5 6">
    <name type="scientific">Herbiconiux ginsengi</name>
    <dbReference type="NCBI Taxonomy" id="381665"/>
    <lineage>
        <taxon>Bacteria</taxon>
        <taxon>Bacillati</taxon>
        <taxon>Actinomycetota</taxon>
        <taxon>Actinomycetes</taxon>
        <taxon>Micrococcales</taxon>
        <taxon>Microbacteriaceae</taxon>
        <taxon>Herbiconiux</taxon>
    </lineage>
</organism>
<keyword evidence="3" id="KW-0804">Transcription</keyword>
<keyword evidence="1" id="KW-0805">Transcription regulation</keyword>
<evidence type="ECO:0000313" key="5">
    <source>
        <dbReference type="EMBL" id="SDY64024.1"/>
    </source>
</evidence>
<dbReference type="SUPFAM" id="SSF46785">
    <property type="entry name" value="Winged helix' DNA-binding domain"/>
    <property type="match status" value="1"/>
</dbReference>
<keyword evidence="6" id="KW-1185">Reference proteome</keyword>
<dbReference type="InterPro" id="IPR036390">
    <property type="entry name" value="WH_DNA-bd_sf"/>
</dbReference>
<dbReference type="SMART" id="SM00345">
    <property type="entry name" value="HTH_GNTR"/>
    <property type="match status" value="1"/>
</dbReference>
<gene>
    <name evidence="5" type="ORF">SAMN05216554_0993</name>
</gene>
<dbReference type="STRING" id="381665.SAMN05216554_0993"/>
<evidence type="ECO:0000256" key="2">
    <source>
        <dbReference type="ARBA" id="ARBA00023125"/>
    </source>
</evidence>
<evidence type="ECO:0000313" key="6">
    <source>
        <dbReference type="Proteomes" id="UP000198891"/>
    </source>
</evidence>
<reference evidence="5 6" key="1">
    <citation type="submission" date="2016-10" db="EMBL/GenBank/DDBJ databases">
        <authorList>
            <person name="de Groot N.N."/>
        </authorList>
    </citation>
    <scope>NUCLEOTIDE SEQUENCE [LARGE SCALE GENOMIC DNA]</scope>
    <source>
        <strain evidence="5 6">CGMCC 4.3491</strain>
    </source>
</reference>
<dbReference type="PANTHER" id="PTHR43537">
    <property type="entry name" value="TRANSCRIPTIONAL REGULATOR, GNTR FAMILY"/>
    <property type="match status" value="1"/>
</dbReference>
<dbReference type="PROSITE" id="PS50949">
    <property type="entry name" value="HTH_GNTR"/>
    <property type="match status" value="1"/>
</dbReference>
<dbReference type="OrthoDB" id="4164516at2"/>
<protein>
    <submittedName>
        <fullName evidence="5">Transcriptional regulator, GntR family</fullName>
    </submittedName>
</protein>